<evidence type="ECO:0008006" key="16">
    <source>
        <dbReference type="Google" id="ProtNLM"/>
    </source>
</evidence>
<dbReference type="STRING" id="5875.Q4MZN6"/>
<organism evidence="14 15">
    <name type="scientific">Theileria parva</name>
    <name type="common">East coast fever infection agent</name>
    <dbReference type="NCBI Taxonomy" id="5875"/>
    <lineage>
        <taxon>Eukaryota</taxon>
        <taxon>Sar</taxon>
        <taxon>Alveolata</taxon>
        <taxon>Apicomplexa</taxon>
        <taxon>Aconoidasida</taxon>
        <taxon>Piroplasmida</taxon>
        <taxon>Theileriidae</taxon>
        <taxon>Theileria</taxon>
    </lineage>
</organism>
<sequence length="447" mass="51379">MCGSVNKYVLEELLTEYEQNTEINNNTEDEAYQQYAWELDVDKSWEQLVEKDGVLQFIKPQTRLYQEFDLEYQNNLKQHNLNLIYKRGIIRSIMILFDMSEQMHEMDFKPDRLYCAFNSLKEFLGELYSSGPITQVGIVVMRNKICNVITQFGTNPNEQMELLSSVLKDGPEGSSSLQNGLEMCMKIMCDLPYYSTREILVIFGSNRTLDPGNILLTLDQLKQNFITVNSISLSPELYILKVALLRYGVRSNGTSYLLVILPQSYPPQWDSLWPLWLLVPHIYTSYNICKETGGNYSVARDVNHLKLLFNNLTIPPPWKSWMEPILIKVSFPPMKRGTSVSLCCCHNKVVNTVYICPQCHSNSCYIPTKCQGCGIFMVSPPDISRAFHHLIPPKPFHHVEGGMDCVGCNLRVESGYECQDCGGLFCQHCDKYIHQDLHQCPKCLFQH</sequence>
<dbReference type="SUPFAM" id="SSF53300">
    <property type="entry name" value="vWA-like"/>
    <property type="match status" value="1"/>
</dbReference>
<dbReference type="Proteomes" id="UP000001949">
    <property type="component" value="Unassembled WGS sequence"/>
</dbReference>
<evidence type="ECO:0000256" key="4">
    <source>
        <dbReference type="ARBA" id="ARBA00022763"/>
    </source>
</evidence>
<comment type="caution">
    <text evidence="14">The sequence shown here is derived from an EMBL/GenBank/DDBJ whole genome shotgun (WGS) entry which is preliminary data.</text>
</comment>
<dbReference type="GO" id="GO:0000439">
    <property type="term" value="C:transcription factor TFIIH core complex"/>
    <property type="evidence" value="ECO:0007669"/>
    <property type="project" value="InterPro"/>
</dbReference>
<dbReference type="InterPro" id="IPR012170">
    <property type="entry name" value="TFIIH_SSL1/p44"/>
</dbReference>
<evidence type="ECO:0000256" key="7">
    <source>
        <dbReference type="ARBA" id="ARBA00023015"/>
    </source>
</evidence>
<dbReference type="PANTHER" id="PTHR12695">
    <property type="entry name" value="GENERAL TRANSCRIPTION FACTOR IIH SUBUNIT 2"/>
    <property type="match status" value="1"/>
</dbReference>
<evidence type="ECO:0000259" key="12">
    <source>
        <dbReference type="PROSITE" id="PS50157"/>
    </source>
</evidence>
<evidence type="ECO:0000256" key="11">
    <source>
        <dbReference type="PROSITE-ProRule" id="PRU00042"/>
    </source>
</evidence>
<keyword evidence="9" id="KW-0234">DNA repair</keyword>
<comment type="similarity">
    <text evidence="2">Belongs to the GTF2H2 family.</text>
</comment>
<dbReference type="GO" id="GO:0006351">
    <property type="term" value="P:DNA-templated transcription"/>
    <property type="evidence" value="ECO:0007669"/>
    <property type="project" value="InterPro"/>
</dbReference>
<dbReference type="GO" id="GO:0006357">
    <property type="term" value="P:regulation of transcription by RNA polymerase II"/>
    <property type="evidence" value="ECO:0007669"/>
    <property type="project" value="TreeGrafter"/>
</dbReference>
<evidence type="ECO:0000256" key="2">
    <source>
        <dbReference type="ARBA" id="ARBA00006092"/>
    </source>
</evidence>
<dbReference type="VEuPathDB" id="PiroplasmaDB:TpMuguga_03g00481"/>
<keyword evidence="6" id="KW-0862">Zinc</keyword>
<evidence type="ECO:0000256" key="8">
    <source>
        <dbReference type="ARBA" id="ARBA00023163"/>
    </source>
</evidence>
<dbReference type="SMART" id="SM01047">
    <property type="entry name" value="C1_4"/>
    <property type="match status" value="1"/>
</dbReference>
<dbReference type="GO" id="GO:0005675">
    <property type="term" value="C:transcription factor TFIIH holo complex"/>
    <property type="evidence" value="ECO:0007669"/>
    <property type="project" value="TreeGrafter"/>
</dbReference>
<dbReference type="EMBL" id="AAGK01000005">
    <property type="protein sequence ID" value="EAN31225.1"/>
    <property type="molecule type" value="Genomic_DNA"/>
</dbReference>
<dbReference type="GO" id="GO:0008270">
    <property type="term" value="F:zinc ion binding"/>
    <property type="evidence" value="ECO:0007669"/>
    <property type="project" value="UniProtKB-KW"/>
</dbReference>
<dbReference type="InterPro" id="IPR002035">
    <property type="entry name" value="VWF_A"/>
</dbReference>
<dbReference type="InterPro" id="IPR004595">
    <property type="entry name" value="TFIIH_C1-like_dom"/>
</dbReference>
<evidence type="ECO:0000256" key="1">
    <source>
        <dbReference type="ARBA" id="ARBA00004123"/>
    </source>
</evidence>
<comment type="subcellular location">
    <subcellularLocation>
        <location evidence="1">Nucleus</location>
    </subcellularLocation>
</comment>
<keyword evidence="10" id="KW-0539">Nucleus</keyword>
<dbReference type="eggNOG" id="KOG2807">
    <property type="taxonomic scope" value="Eukaryota"/>
</dbReference>
<feature type="domain" description="C2H2-type" evidence="12">
    <location>
        <begin position="416"/>
        <end position="443"/>
    </location>
</feature>
<name>Q4MZN6_THEPA</name>
<dbReference type="InterPro" id="IPR013087">
    <property type="entry name" value="Znf_C2H2_type"/>
</dbReference>
<protein>
    <recommendedName>
        <fullName evidence="16">General transcription factor IIH subunit</fullName>
    </recommendedName>
</protein>
<dbReference type="PROSITE" id="PS50234">
    <property type="entry name" value="VWFA"/>
    <property type="match status" value="1"/>
</dbReference>
<dbReference type="InterPro" id="IPR013083">
    <property type="entry name" value="Znf_RING/FYVE/PHD"/>
</dbReference>
<keyword evidence="3" id="KW-0479">Metal-binding</keyword>
<keyword evidence="15" id="KW-1185">Reference proteome</keyword>
<keyword evidence="7" id="KW-0805">Transcription regulation</keyword>
<evidence type="ECO:0000256" key="6">
    <source>
        <dbReference type="ARBA" id="ARBA00022833"/>
    </source>
</evidence>
<dbReference type="FunCoup" id="Q4MZN6">
    <property type="interactions" value="249"/>
</dbReference>
<keyword evidence="5 11" id="KW-0863">Zinc-finger</keyword>
<dbReference type="SUPFAM" id="SSF57889">
    <property type="entry name" value="Cysteine-rich domain"/>
    <property type="match status" value="1"/>
</dbReference>
<keyword evidence="8" id="KW-0804">Transcription</keyword>
<feature type="domain" description="VWFA" evidence="13">
    <location>
        <begin position="92"/>
        <end position="234"/>
    </location>
</feature>
<dbReference type="InterPro" id="IPR046349">
    <property type="entry name" value="C1-like_sf"/>
</dbReference>
<accession>Q4MZN6</accession>
<dbReference type="InterPro" id="IPR036465">
    <property type="entry name" value="vWFA_dom_sf"/>
</dbReference>
<evidence type="ECO:0000313" key="15">
    <source>
        <dbReference type="Proteomes" id="UP000001949"/>
    </source>
</evidence>
<dbReference type="PROSITE" id="PS50157">
    <property type="entry name" value="ZINC_FINGER_C2H2_2"/>
    <property type="match status" value="1"/>
</dbReference>
<dbReference type="PANTHER" id="PTHR12695:SF2">
    <property type="entry name" value="GENERAL TRANSCRIPTION FACTOR IIH SUBUNIT 2-RELATED"/>
    <property type="match status" value="1"/>
</dbReference>
<dbReference type="GO" id="GO:0006289">
    <property type="term" value="P:nucleotide-excision repair"/>
    <property type="evidence" value="ECO:0007669"/>
    <property type="project" value="InterPro"/>
</dbReference>
<dbReference type="Pfam" id="PF04056">
    <property type="entry name" value="Ssl1"/>
    <property type="match status" value="1"/>
</dbReference>
<dbReference type="KEGG" id="tpv:TP03_0481"/>
<dbReference type="NCBIfam" id="TIGR00622">
    <property type="entry name" value="ssl1"/>
    <property type="match status" value="1"/>
</dbReference>
<proteinExistence type="inferred from homology"/>
<evidence type="ECO:0000256" key="9">
    <source>
        <dbReference type="ARBA" id="ARBA00023204"/>
    </source>
</evidence>
<dbReference type="InParanoid" id="Q4MZN6"/>
<keyword evidence="4" id="KW-0227">DNA damage</keyword>
<dbReference type="PROSITE" id="PS00028">
    <property type="entry name" value="ZINC_FINGER_C2H2_1"/>
    <property type="match status" value="1"/>
</dbReference>
<dbReference type="OMA" id="INWVEVP"/>
<dbReference type="Gene3D" id="3.40.50.410">
    <property type="entry name" value="von Willebrand factor, type A domain"/>
    <property type="match status" value="1"/>
</dbReference>
<evidence type="ECO:0000256" key="10">
    <source>
        <dbReference type="ARBA" id="ARBA00023242"/>
    </source>
</evidence>
<evidence type="ECO:0000313" key="14">
    <source>
        <dbReference type="EMBL" id="EAN31225.1"/>
    </source>
</evidence>
<dbReference type="Gene3D" id="3.30.40.10">
    <property type="entry name" value="Zinc/RING finger domain, C3HC4 (zinc finger)"/>
    <property type="match status" value="1"/>
</dbReference>
<evidence type="ECO:0000256" key="3">
    <source>
        <dbReference type="ARBA" id="ARBA00022723"/>
    </source>
</evidence>
<dbReference type="AlphaFoldDB" id="Q4MZN6"/>
<evidence type="ECO:0000256" key="5">
    <source>
        <dbReference type="ARBA" id="ARBA00022771"/>
    </source>
</evidence>
<evidence type="ECO:0000259" key="13">
    <source>
        <dbReference type="PROSITE" id="PS50234"/>
    </source>
</evidence>
<dbReference type="InterPro" id="IPR007198">
    <property type="entry name" value="Ssl1-like"/>
</dbReference>
<reference evidence="14 15" key="1">
    <citation type="journal article" date="2005" name="Science">
        <title>Genome sequence of Theileria parva, a bovine pathogen that transforms lymphocytes.</title>
        <authorList>
            <person name="Gardner M.J."/>
            <person name="Bishop R."/>
            <person name="Shah T."/>
            <person name="de Villiers E.P."/>
            <person name="Carlton J.M."/>
            <person name="Hall N."/>
            <person name="Ren Q."/>
            <person name="Paulsen I.T."/>
            <person name="Pain A."/>
            <person name="Berriman M."/>
            <person name="Wilson R.J.M."/>
            <person name="Sato S."/>
            <person name="Ralph S.A."/>
            <person name="Mann D.J."/>
            <person name="Xiong Z."/>
            <person name="Shallom S.J."/>
            <person name="Weidman J."/>
            <person name="Jiang L."/>
            <person name="Lynn J."/>
            <person name="Weaver B."/>
            <person name="Shoaibi A."/>
            <person name="Domingo A.R."/>
            <person name="Wasawo D."/>
            <person name="Crabtree J."/>
            <person name="Wortman J.R."/>
            <person name="Haas B."/>
            <person name="Angiuoli S.V."/>
            <person name="Creasy T.H."/>
            <person name="Lu C."/>
            <person name="Suh B."/>
            <person name="Silva J.C."/>
            <person name="Utterback T.R."/>
            <person name="Feldblyum T.V."/>
            <person name="Pertea M."/>
            <person name="Allen J."/>
            <person name="Nierman W.C."/>
            <person name="Taracha E.L.N."/>
            <person name="Salzberg S.L."/>
            <person name="White O.R."/>
            <person name="Fitzhugh H.A."/>
            <person name="Morzaria S."/>
            <person name="Venter J.C."/>
            <person name="Fraser C.M."/>
            <person name="Nene V."/>
        </authorList>
    </citation>
    <scope>NUCLEOTIDE SEQUENCE [LARGE SCALE GENOMIC DNA]</scope>
    <source>
        <strain evidence="14 15">Muguga</strain>
    </source>
</reference>
<gene>
    <name evidence="14" type="ordered locus">TP03_0481</name>
</gene>